<dbReference type="GO" id="GO:0004766">
    <property type="term" value="F:spermidine synthase activity"/>
    <property type="evidence" value="ECO:0007669"/>
    <property type="project" value="TreeGrafter"/>
</dbReference>
<feature type="transmembrane region" description="Helical" evidence="2">
    <location>
        <begin position="166"/>
        <end position="184"/>
    </location>
</feature>
<dbReference type="Pfam" id="PF01564">
    <property type="entry name" value="Spermine_synth"/>
    <property type="match status" value="1"/>
</dbReference>
<dbReference type="GO" id="GO:0008295">
    <property type="term" value="P:spermidine biosynthetic process"/>
    <property type="evidence" value="ECO:0007669"/>
    <property type="project" value="UniProtKB-KW"/>
</dbReference>
<dbReference type="RefSeq" id="WP_011699722.1">
    <property type="nucleotide sequence ID" value="NC_008554.1"/>
</dbReference>
<dbReference type="InterPro" id="IPR029063">
    <property type="entry name" value="SAM-dependent_MTases_sf"/>
</dbReference>
<dbReference type="STRING" id="335543.Sfum_2880"/>
<feature type="transmembrane region" description="Helical" evidence="2">
    <location>
        <begin position="75"/>
        <end position="96"/>
    </location>
</feature>
<feature type="transmembrane region" description="Helical" evidence="2">
    <location>
        <begin position="29"/>
        <end position="54"/>
    </location>
</feature>
<dbReference type="KEGG" id="sfu:Sfum_2880"/>
<evidence type="ECO:0000256" key="1">
    <source>
        <dbReference type="ARBA" id="ARBA00023066"/>
    </source>
</evidence>
<dbReference type="eggNOG" id="COG0421">
    <property type="taxonomic scope" value="Bacteria"/>
</dbReference>
<evidence type="ECO:0000313" key="3">
    <source>
        <dbReference type="EMBL" id="ABK18557.1"/>
    </source>
</evidence>
<keyword evidence="4" id="KW-1185">Reference proteome</keyword>
<keyword evidence="2" id="KW-0472">Membrane</keyword>
<accession>A0LMA5</accession>
<protein>
    <submittedName>
        <fullName evidence="3">Spermidine synthase with an N-terminal membrane domain-like</fullName>
    </submittedName>
</protein>
<dbReference type="Proteomes" id="UP000001784">
    <property type="component" value="Chromosome"/>
</dbReference>
<feature type="transmembrane region" description="Helical" evidence="2">
    <location>
        <begin position="5"/>
        <end position="23"/>
    </location>
</feature>
<keyword evidence="2" id="KW-0812">Transmembrane</keyword>
<dbReference type="CDD" id="cd02440">
    <property type="entry name" value="AdoMet_MTases"/>
    <property type="match status" value="1"/>
</dbReference>
<dbReference type="Gene3D" id="3.40.50.150">
    <property type="entry name" value="Vaccinia Virus protein VP39"/>
    <property type="match status" value="1"/>
</dbReference>
<dbReference type="PANTHER" id="PTHR11558">
    <property type="entry name" value="SPERMIDINE/SPERMINE SYNTHASE"/>
    <property type="match status" value="1"/>
</dbReference>
<dbReference type="GO" id="GO:0005829">
    <property type="term" value="C:cytosol"/>
    <property type="evidence" value="ECO:0007669"/>
    <property type="project" value="TreeGrafter"/>
</dbReference>
<dbReference type="InParanoid" id="A0LMA5"/>
<dbReference type="PANTHER" id="PTHR11558:SF11">
    <property type="entry name" value="SPERMIDINE SYNTHASE"/>
    <property type="match status" value="1"/>
</dbReference>
<sequence>MKDIGLIFISIFAAGIVSLLLELSLLREFIYIFGSTAVSNAIIISVFLVGLAFGAYLGTWRKLGVRDENDARRRFAFIQLLSILFIILFFLSKKYFIYHSHHQNLVRFYFIVSVFAPSLLSGLAYAISVKIMHWRGEKYITYIYAFSTLGSVIGGLAHGIVLVPLWGIRSAYICAVLFAGVALYTMYPLMSMMRKFVTAAVVVLAVAAIHLDFADVLFPSESIVFSKDSEFGIVEVWKLNEADARTKHLVLGGSDGDFRLDEPPIDLKVNNIHQSYNLPIDRLIHEQWAQTSLGIVNRVSNVLLLGYGSGVTAAAYLRSPMVGKLDIVENCMPVIEAAEMFFPREYELASQSKKSNFIVDDFRGFVRFTKERYDIIALDHSIEDPYAIGFFTLEFFDQLKRITRPGGVVLLLGKGTSWNTTRLSFKHVYRNINPRINSWLRKGCLYLAQEEFQGVAAGNYEAVRDGLSAEEPVYSDEEVQQLAEYQEDHGKALD</sequence>
<proteinExistence type="predicted"/>
<dbReference type="HOGENOM" id="CLU_551982_0_0_7"/>
<organism evidence="3 4">
    <name type="scientific">Syntrophobacter fumaroxidans (strain DSM 10017 / MPOB)</name>
    <dbReference type="NCBI Taxonomy" id="335543"/>
    <lineage>
        <taxon>Bacteria</taxon>
        <taxon>Pseudomonadati</taxon>
        <taxon>Thermodesulfobacteriota</taxon>
        <taxon>Syntrophobacteria</taxon>
        <taxon>Syntrophobacterales</taxon>
        <taxon>Syntrophobacteraceae</taxon>
        <taxon>Syntrophobacter</taxon>
    </lineage>
</organism>
<dbReference type="EMBL" id="CP000478">
    <property type="protein sequence ID" value="ABK18557.1"/>
    <property type="molecule type" value="Genomic_DNA"/>
</dbReference>
<evidence type="ECO:0000313" key="4">
    <source>
        <dbReference type="Proteomes" id="UP000001784"/>
    </source>
</evidence>
<dbReference type="SUPFAM" id="SSF53335">
    <property type="entry name" value="S-adenosyl-L-methionine-dependent methyltransferases"/>
    <property type="match status" value="1"/>
</dbReference>
<keyword evidence="2" id="KW-1133">Transmembrane helix</keyword>
<feature type="transmembrane region" description="Helical" evidence="2">
    <location>
        <begin position="108"/>
        <end position="127"/>
    </location>
</feature>
<evidence type="ECO:0000256" key="2">
    <source>
        <dbReference type="SAM" id="Phobius"/>
    </source>
</evidence>
<keyword evidence="1" id="KW-0745">Spermidine biosynthesis</keyword>
<dbReference type="OrthoDB" id="8171135at2"/>
<dbReference type="AlphaFoldDB" id="A0LMA5"/>
<gene>
    <name evidence="3" type="ordered locus">Sfum_2880</name>
</gene>
<dbReference type="InterPro" id="IPR001045">
    <property type="entry name" value="Spermi_synthase"/>
</dbReference>
<name>A0LMA5_SYNFM</name>
<reference evidence="3 4" key="1">
    <citation type="submission" date="2006-10" db="EMBL/GenBank/DDBJ databases">
        <title>Complete sequence of Syntrophobacter fumaroxidans MPOB.</title>
        <authorList>
            <consortium name="US DOE Joint Genome Institute"/>
            <person name="Copeland A."/>
            <person name="Lucas S."/>
            <person name="Lapidus A."/>
            <person name="Barry K."/>
            <person name="Detter J.C."/>
            <person name="Glavina del Rio T."/>
            <person name="Hammon N."/>
            <person name="Israni S."/>
            <person name="Pitluck S."/>
            <person name="Goltsman E.G."/>
            <person name="Martinez M."/>
            <person name="Schmutz J."/>
            <person name="Larimer F."/>
            <person name="Land M."/>
            <person name="Hauser L."/>
            <person name="Kyrpides N."/>
            <person name="Kim E."/>
            <person name="Boone D.R."/>
            <person name="Brockman F."/>
            <person name="Culley D."/>
            <person name="Ferry J."/>
            <person name="Gunsalus R."/>
            <person name="McInerney M.J."/>
            <person name="Morrison M."/>
            <person name="Plugge C."/>
            <person name="Rohlin L."/>
            <person name="Scholten J."/>
            <person name="Sieber J."/>
            <person name="Stams A.J.M."/>
            <person name="Worm P."/>
            <person name="Henstra A.M."/>
            <person name="Richardson P."/>
        </authorList>
    </citation>
    <scope>NUCLEOTIDE SEQUENCE [LARGE SCALE GENOMIC DNA]</scope>
    <source>
        <strain evidence="4">DSM 10017 / MPOB</strain>
    </source>
</reference>
<feature type="transmembrane region" description="Helical" evidence="2">
    <location>
        <begin position="139"/>
        <end position="160"/>
    </location>
</feature>